<name>A0A3B0VI42_9ZZZZ</name>
<sequence>MVAPRMDLQNKRFLIVKPSSLGDIVHTLPLAHALKRCYPESWIGWVVQEAYASLAEGDPAVDAVYLINIPSTSDPQAGRLAYLRALPSLVQTLCRLR</sequence>
<dbReference type="GO" id="GO:0009244">
    <property type="term" value="P:lipopolysaccharide core region biosynthetic process"/>
    <property type="evidence" value="ECO:0007669"/>
    <property type="project" value="TreeGrafter"/>
</dbReference>
<protein>
    <submittedName>
        <fullName evidence="1">Lipopolysaccharide core heptosyltransferase I</fullName>
    </submittedName>
</protein>
<dbReference type="GO" id="GO:0005829">
    <property type="term" value="C:cytosol"/>
    <property type="evidence" value="ECO:0007669"/>
    <property type="project" value="TreeGrafter"/>
</dbReference>
<dbReference type="SUPFAM" id="SSF53756">
    <property type="entry name" value="UDP-Glycosyltransferase/glycogen phosphorylase"/>
    <property type="match status" value="1"/>
</dbReference>
<organism evidence="1">
    <name type="scientific">hydrothermal vent metagenome</name>
    <dbReference type="NCBI Taxonomy" id="652676"/>
    <lineage>
        <taxon>unclassified sequences</taxon>
        <taxon>metagenomes</taxon>
        <taxon>ecological metagenomes</taxon>
    </lineage>
</organism>
<accession>A0A3B0VI42</accession>
<gene>
    <name evidence="1" type="ORF">MNBD_DELTA04-423</name>
</gene>
<reference evidence="1" key="1">
    <citation type="submission" date="2018-06" db="EMBL/GenBank/DDBJ databases">
        <authorList>
            <person name="Zhirakovskaya E."/>
        </authorList>
    </citation>
    <scope>NUCLEOTIDE SEQUENCE</scope>
</reference>
<dbReference type="InterPro" id="IPR051199">
    <property type="entry name" value="LPS_LOS_Heptosyltrfase"/>
</dbReference>
<dbReference type="Gene3D" id="3.40.50.2000">
    <property type="entry name" value="Glycogen Phosphorylase B"/>
    <property type="match status" value="1"/>
</dbReference>
<dbReference type="PANTHER" id="PTHR30160:SF19">
    <property type="entry name" value="LIPOPOLYSACCHARIDE HEPTOSYLTRANSFERASE 1"/>
    <property type="match status" value="1"/>
</dbReference>
<proteinExistence type="predicted"/>
<dbReference type="GO" id="GO:0008713">
    <property type="term" value="F:ADP-heptose-lipopolysaccharide heptosyltransferase activity"/>
    <property type="evidence" value="ECO:0007669"/>
    <property type="project" value="TreeGrafter"/>
</dbReference>
<dbReference type="EMBL" id="UOEY01000100">
    <property type="protein sequence ID" value="VAW40330.1"/>
    <property type="molecule type" value="Genomic_DNA"/>
</dbReference>
<feature type="non-terminal residue" evidence="1">
    <location>
        <position position="97"/>
    </location>
</feature>
<keyword evidence="1" id="KW-0808">Transferase</keyword>
<evidence type="ECO:0000313" key="1">
    <source>
        <dbReference type="EMBL" id="VAW40330.1"/>
    </source>
</evidence>
<dbReference type="PANTHER" id="PTHR30160">
    <property type="entry name" value="TETRAACYLDISACCHARIDE 4'-KINASE-RELATED"/>
    <property type="match status" value="1"/>
</dbReference>
<dbReference type="AlphaFoldDB" id="A0A3B0VI42"/>